<feature type="transmembrane region" description="Helical" evidence="6">
    <location>
        <begin position="247"/>
        <end position="267"/>
    </location>
</feature>
<dbReference type="Proteomes" id="UP001597533">
    <property type="component" value="Unassembled WGS sequence"/>
</dbReference>
<evidence type="ECO:0000256" key="4">
    <source>
        <dbReference type="ARBA" id="ARBA00022989"/>
    </source>
</evidence>
<comment type="caution">
    <text evidence="7">The sequence shown here is derived from an EMBL/GenBank/DDBJ whole genome shotgun (WGS) entry which is preliminary data.</text>
</comment>
<reference evidence="8" key="1">
    <citation type="journal article" date="2019" name="Int. J. Syst. Evol. Microbiol.">
        <title>The Global Catalogue of Microorganisms (GCM) 10K type strain sequencing project: providing services to taxonomists for standard genome sequencing and annotation.</title>
        <authorList>
            <consortium name="The Broad Institute Genomics Platform"/>
            <consortium name="The Broad Institute Genome Sequencing Center for Infectious Disease"/>
            <person name="Wu L."/>
            <person name="Ma J."/>
        </authorList>
    </citation>
    <scope>NUCLEOTIDE SEQUENCE [LARGE SCALE GENOMIC DNA]</scope>
    <source>
        <strain evidence="8">KCTC 32141</strain>
    </source>
</reference>
<feature type="transmembrane region" description="Helical" evidence="6">
    <location>
        <begin position="12"/>
        <end position="31"/>
    </location>
</feature>
<evidence type="ECO:0000256" key="5">
    <source>
        <dbReference type="ARBA" id="ARBA00023136"/>
    </source>
</evidence>
<evidence type="ECO:0000313" key="7">
    <source>
        <dbReference type="EMBL" id="MFD2822881.1"/>
    </source>
</evidence>
<protein>
    <submittedName>
        <fullName evidence="7">Lysylphosphatidylglycerol synthase domain-containing protein</fullName>
    </submittedName>
</protein>
<dbReference type="EMBL" id="JBHUOV010000001">
    <property type="protein sequence ID" value="MFD2822881.1"/>
    <property type="molecule type" value="Genomic_DNA"/>
</dbReference>
<keyword evidence="8" id="KW-1185">Reference proteome</keyword>
<evidence type="ECO:0000313" key="8">
    <source>
        <dbReference type="Proteomes" id="UP001597533"/>
    </source>
</evidence>
<feature type="transmembrane region" description="Helical" evidence="6">
    <location>
        <begin position="130"/>
        <end position="156"/>
    </location>
</feature>
<sequence>MMNRALPYKTKQFFFVLIKLSIVIGAFYFIYNKVTSNPDLRFSDFVSILSKNRLFSLKNVSFLIVLSIFNWFFEIIKWQYLVDSVKKITFFEALKQSLGSLTASLLTPNRIGEYGAKALYYSSNYRKRILLLNFIGNVLQMSITVLFGVIAIYYFVTDYNIEFSPQKVVRFFLIIVIIFAFSVFGAKQKRFRIKGFSIKKIIEFIKNLPSKTKLLGFVFSLLRYLIFSFQFYFLLHIFNVDIFYMDAMVLISSLYLLASIIPSVFIFDVLIKGSVAVYIFSAYGVHEFTILSIVLLMWILNFVLPSLIGSFYVLTFKLPKNNAI</sequence>
<organism evidence="7 8">
    <name type="scientific">Lacinutrix iliipiscaria</name>
    <dbReference type="NCBI Taxonomy" id="1230532"/>
    <lineage>
        <taxon>Bacteria</taxon>
        <taxon>Pseudomonadati</taxon>
        <taxon>Bacteroidota</taxon>
        <taxon>Flavobacteriia</taxon>
        <taxon>Flavobacteriales</taxon>
        <taxon>Flavobacteriaceae</taxon>
        <taxon>Lacinutrix</taxon>
    </lineage>
</organism>
<dbReference type="Pfam" id="PF03706">
    <property type="entry name" value="LPG_synthase_TM"/>
    <property type="match status" value="1"/>
</dbReference>
<feature type="transmembrane region" description="Helical" evidence="6">
    <location>
        <begin position="288"/>
        <end position="314"/>
    </location>
</feature>
<feature type="transmembrane region" description="Helical" evidence="6">
    <location>
        <begin position="168"/>
        <end position="186"/>
    </location>
</feature>
<evidence type="ECO:0000256" key="2">
    <source>
        <dbReference type="ARBA" id="ARBA00022475"/>
    </source>
</evidence>
<comment type="subcellular location">
    <subcellularLocation>
        <location evidence="1">Cell membrane</location>
        <topology evidence="1">Multi-pass membrane protein</topology>
    </subcellularLocation>
</comment>
<keyword evidence="3 6" id="KW-0812">Transmembrane</keyword>
<gene>
    <name evidence="7" type="ORF">ACFS5M_04315</name>
</gene>
<evidence type="ECO:0000256" key="6">
    <source>
        <dbReference type="SAM" id="Phobius"/>
    </source>
</evidence>
<proteinExistence type="predicted"/>
<accession>A0ABW5WNW3</accession>
<feature type="transmembrane region" description="Helical" evidence="6">
    <location>
        <begin position="54"/>
        <end position="73"/>
    </location>
</feature>
<evidence type="ECO:0000256" key="3">
    <source>
        <dbReference type="ARBA" id="ARBA00022692"/>
    </source>
</evidence>
<keyword evidence="2" id="KW-1003">Cell membrane</keyword>
<keyword evidence="4 6" id="KW-1133">Transmembrane helix</keyword>
<evidence type="ECO:0000256" key="1">
    <source>
        <dbReference type="ARBA" id="ARBA00004651"/>
    </source>
</evidence>
<feature type="transmembrane region" description="Helical" evidence="6">
    <location>
        <begin position="214"/>
        <end position="235"/>
    </location>
</feature>
<dbReference type="InterPro" id="IPR022791">
    <property type="entry name" value="L-PG_synthase/AglD"/>
</dbReference>
<keyword evidence="5 6" id="KW-0472">Membrane</keyword>
<name>A0ABW5WNW3_9FLAO</name>
<dbReference type="RefSeq" id="WP_379897980.1">
    <property type="nucleotide sequence ID" value="NZ_JBHUOV010000001.1"/>
</dbReference>